<sequence>MVCKNCGHDLAEGTPYCPKCGKAQERQPPEPQVVDLKALSDKAKANLSLILIGTQVLGFLINLFAGAFGGLIVMASMIVAIIVSMKGYKATRTSKGFKANIEYIYTGATGKNPHASRLECLAVVTGIALYFVSVIIYMILSGQQTEDVYYYETWTFWY</sequence>
<proteinExistence type="predicted"/>
<dbReference type="RefSeq" id="WP_148637150.1">
    <property type="nucleotide sequence ID" value="NZ_VSLA01000009.1"/>
</dbReference>
<evidence type="ECO:0000256" key="1">
    <source>
        <dbReference type="SAM" id="Phobius"/>
    </source>
</evidence>
<feature type="transmembrane region" description="Helical" evidence="1">
    <location>
        <begin position="71"/>
        <end position="88"/>
    </location>
</feature>
<reference evidence="2 3" key="1">
    <citation type="submission" date="2019-08" db="EMBL/GenBank/DDBJ databases">
        <title>Isolation and enrichment of carboxydotrophic bacteria from anaerobic sludge for the production of bio-based chemicals from syngas.</title>
        <authorList>
            <person name="Antares A.L."/>
            <person name="Moreira J."/>
            <person name="Diender M."/>
            <person name="Parshina S.N."/>
            <person name="Stams A.J.M."/>
            <person name="Alves M."/>
            <person name="Alves J.I."/>
            <person name="Sousa D.Z."/>
        </authorList>
    </citation>
    <scope>NUCLEOTIDE SEQUENCE [LARGE SCALE GENOMIC DNA]</scope>
    <source>
        <strain evidence="2 3">JM</strain>
    </source>
</reference>
<dbReference type="EMBL" id="VSLA01000009">
    <property type="protein sequence ID" value="TYC86552.1"/>
    <property type="molecule type" value="Genomic_DNA"/>
</dbReference>
<protein>
    <recommendedName>
        <fullName evidence="4">Zinc-ribbon domain-containing protein</fullName>
    </recommendedName>
</protein>
<name>A0A5D0WQJ7_9FIRM</name>
<gene>
    <name evidence="2" type="ORF">FXB42_06140</name>
</gene>
<organism evidence="2 3">
    <name type="scientific">Acetobacterium wieringae</name>
    <dbReference type="NCBI Taxonomy" id="52694"/>
    <lineage>
        <taxon>Bacteria</taxon>
        <taxon>Bacillati</taxon>
        <taxon>Bacillota</taxon>
        <taxon>Clostridia</taxon>
        <taxon>Eubacteriales</taxon>
        <taxon>Eubacteriaceae</taxon>
        <taxon>Acetobacterium</taxon>
    </lineage>
</organism>
<feature type="transmembrane region" description="Helical" evidence="1">
    <location>
        <begin position="120"/>
        <end position="140"/>
    </location>
</feature>
<keyword evidence="1" id="KW-1133">Transmembrane helix</keyword>
<comment type="caution">
    <text evidence="2">The sequence shown here is derived from an EMBL/GenBank/DDBJ whole genome shotgun (WGS) entry which is preliminary data.</text>
</comment>
<accession>A0A5D0WQJ7</accession>
<dbReference type="AlphaFoldDB" id="A0A5D0WQJ7"/>
<evidence type="ECO:0000313" key="3">
    <source>
        <dbReference type="Proteomes" id="UP000322619"/>
    </source>
</evidence>
<evidence type="ECO:0008006" key="4">
    <source>
        <dbReference type="Google" id="ProtNLM"/>
    </source>
</evidence>
<keyword evidence="1" id="KW-0812">Transmembrane</keyword>
<evidence type="ECO:0000313" key="2">
    <source>
        <dbReference type="EMBL" id="TYC86552.1"/>
    </source>
</evidence>
<keyword evidence="1" id="KW-0472">Membrane</keyword>
<dbReference type="Proteomes" id="UP000322619">
    <property type="component" value="Unassembled WGS sequence"/>
</dbReference>